<dbReference type="Proteomes" id="UP000244803">
    <property type="component" value="Chromosome 1"/>
</dbReference>
<proteinExistence type="predicted"/>
<name>A0A976SK90_THEOR</name>
<protein>
    <submittedName>
        <fullName evidence="1">Uncharacterized protein</fullName>
    </submittedName>
</protein>
<gene>
    <name evidence="1" type="ORF">MACJ_003404</name>
</gene>
<evidence type="ECO:0000313" key="1">
    <source>
        <dbReference type="EMBL" id="UVC54074.1"/>
    </source>
</evidence>
<dbReference type="AlphaFoldDB" id="A0A976SK90"/>
<evidence type="ECO:0000313" key="2">
    <source>
        <dbReference type="Proteomes" id="UP000244803"/>
    </source>
</evidence>
<accession>A0A976SK90</accession>
<reference evidence="1" key="1">
    <citation type="submission" date="2022-07" db="EMBL/GenBank/DDBJ databases">
        <title>Evaluation of T. orientalis genome assembly methods using nanopore sequencing and analysis of variation between genomes.</title>
        <authorList>
            <person name="Yam J."/>
            <person name="Micallef M.L."/>
            <person name="Liu M."/>
            <person name="Djordjevic S.P."/>
            <person name="Bogema D.R."/>
            <person name="Jenkins C."/>
        </authorList>
    </citation>
    <scope>NUCLEOTIDE SEQUENCE</scope>
    <source>
        <strain evidence="1">Fish Creek</strain>
    </source>
</reference>
<dbReference type="EMBL" id="CP056065">
    <property type="protein sequence ID" value="UVC54074.1"/>
    <property type="molecule type" value="Genomic_DNA"/>
</dbReference>
<organism evidence="1 2">
    <name type="scientific">Theileria orientalis</name>
    <dbReference type="NCBI Taxonomy" id="68886"/>
    <lineage>
        <taxon>Eukaryota</taxon>
        <taxon>Sar</taxon>
        <taxon>Alveolata</taxon>
        <taxon>Apicomplexa</taxon>
        <taxon>Aconoidasida</taxon>
        <taxon>Piroplasmida</taxon>
        <taxon>Theileriidae</taxon>
        <taxon>Theileria</taxon>
    </lineage>
</organism>
<sequence>MFSRLIVGIKNFSKLSSIFDHIDYVNNRHISKLLDFFIIRRIDVRFCNNVIHYLCSNVQNLGLNEINSLVKNVLFTNYTLNSCVLNDILSILIEKYRFDQILSLDIFYHLLLLDSRCCMPSNKCVEFLHNFRLSSDCVEQLNLLNVFSVIQFFRTDITSSYTPQQANYVKYLKLLSPKILLRSGLYGETDDIIHVKKIMDKLNVEYVSGITGIKYLQIKYN</sequence>